<organism evidence="1 2">
    <name type="scientific">Sporolactobacillus inulinus</name>
    <dbReference type="NCBI Taxonomy" id="2078"/>
    <lineage>
        <taxon>Bacteria</taxon>
        <taxon>Bacillati</taxon>
        <taxon>Bacillota</taxon>
        <taxon>Bacilli</taxon>
        <taxon>Bacillales</taxon>
        <taxon>Sporolactobacillaceae</taxon>
        <taxon>Sporolactobacillus</taxon>
    </lineage>
</organism>
<protein>
    <submittedName>
        <fullName evidence="1">Uncharacterized protein</fullName>
    </submittedName>
</protein>
<gene>
    <name evidence="1" type="ORF">NBRC111894_4655</name>
</gene>
<evidence type="ECO:0000313" key="1">
    <source>
        <dbReference type="EMBL" id="GAY79101.1"/>
    </source>
</evidence>
<dbReference type="AlphaFoldDB" id="A0A4Y1ZJE3"/>
<accession>A0A4Y1ZJE3</accession>
<dbReference type="RefSeq" id="WP_262393656.1">
    <property type="nucleotide sequence ID" value="NZ_BEXB01000089.1"/>
</dbReference>
<sequence>MTIDQIMAEGGLFLGKKRLLACPPSIVEWAASMGKKISKKAIIKV</sequence>
<comment type="caution">
    <text evidence="1">The sequence shown here is derived from an EMBL/GenBank/DDBJ whole genome shotgun (WGS) entry which is preliminary data.</text>
</comment>
<proteinExistence type="predicted"/>
<dbReference type="EMBL" id="BEXB01000089">
    <property type="protein sequence ID" value="GAY79101.1"/>
    <property type="molecule type" value="Genomic_DNA"/>
</dbReference>
<dbReference type="Proteomes" id="UP000319716">
    <property type="component" value="Unassembled WGS sequence"/>
</dbReference>
<reference evidence="1 2" key="1">
    <citation type="submission" date="2017-11" db="EMBL/GenBank/DDBJ databases">
        <title>Draft Genome Sequence of Sporolactobacillus inulinus NBRC 111894 Isolated from Koso, a Japanese Sugar-Vegetable Fermented Beverage.</title>
        <authorList>
            <person name="Chiou T.Y."/>
            <person name="Oshima K."/>
            <person name="Suda W."/>
            <person name="Hattori M."/>
            <person name="Takahashi T."/>
        </authorList>
    </citation>
    <scope>NUCLEOTIDE SEQUENCE [LARGE SCALE GENOMIC DNA]</scope>
    <source>
        <strain evidence="1 2">NBRC111894</strain>
    </source>
</reference>
<evidence type="ECO:0000313" key="2">
    <source>
        <dbReference type="Proteomes" id="UP000319716"/>
    </source>
</evidence>
<name>A0A4Y1ZJE3_9BACL</name>